<evidence type="ECO:0000313" key="3">
    <source>
        <dbReference type="EMBL" id="AIE87637.1"/>
    </source>
</evidence>
<sequence length="163" mass="17696">MKTTKISTLFLMGFAACLANAGGESPKDVAKAMVAKYRKAMRTKDLSFFEKGSTADFVYVDTHGTKSPKKAAIAGLKAGFGMMGAFKKFETKLVSAKNAEGGVVFVLDEDIVHPMKMGGKTSILASKMRNETLLVKSNGKWLYKRVKILKENTTLDGKPMNGM</sequence>
<dbReference type="Pfam" id="PF14534">
    <property type="entry name" value="DUF4440"/>
    <property type="match status" value="1"/>
</dbReference>
<dbReference type="InterPro" id="IPR032710">
    <property type="entry name" value="NTF2-like_dom_sf"/>
</dbReference>
<name>A0A068NWB0_FIMGI</name>
<proteinExistence type="predicted"/>
<feature type="domain" description="DUF4440" evidence="2">
    <location>
        <begin position="32"/>
        <end position="141"/>
    </location>
</feature>
<feature type="chain" id="PRO_5001653978" description="DUF4440 domain-containing protein" evidence="1">
    <location>
        <begin position="22"/>
        <end position="163"/>
    </location>
</feature>
<feature type="signal peptide" evidence="1">
    <location>
        <begin position="1"/>
        <end position="21"/>
    </location>
</feature>
<dbReference type="HOGENOM" id="CLU_1624692_0_0_0"/>
<dbReference type="EMBL" id="CP007139">
    <property type="protein sequence ID" value="AIE87637.1"/>
    <property type="molecule type" value="Genomic_DNA"/>
</dbReference>
<keyword evidence="4" id="KW-1185">Reference proteome</keyword>
<dbReference type="SUPFAM" id="SSF54427">
    <property type="entry name" value="NTF2-like"/>
    <property type="match status" value="1"/>
</dbReference>
<dbReference type="AlphaFoldDB" id="A0A068NWB0"/>
<dbReference type="KEGG" id="fgi:OP10G_4269"/>
<evidence type="ECO:0000259" key="2">
    <source>
        <dbReference type="Pfam" id="PF14534"/>
    </source>
</evidence>
<dbReference type="InterPro" id="IPR027843">
    <property type="entry name" value="DUF4440"/>
</dbReference>
<dbReference type="RefSeq" id="WP_144241287.1">
    <property type="nucleotide sequence ID" value="NZ_CP007139.1"/>
</dbReference>
<accession>A0A068NWB0</accession>
<evidence type="ECO:0000313" key="4">
    <source>
        <dbReference type="Proteomes" id="UP000027982"/>
    </source>
</evidence>
<evidence type="ECO:0000256" key="1">
    <source>
        <dbReference type="SAM" id="SignalP"/>
    </source>
</evidence>
<dbReference type="Gene3D" id="3.10.450.50">
    <property type="match status" value="1"/>
</dbReference>
<protein>
    <recommendedName>
        <fullName evidence="2">DUF4440 domain-containing protein</fullName>
    </recommendedName>
</protein>
<reference evidence="3 4" key="1">
    <citation type="journal article" date="2014" name="PLoS ONE">
        <title>The first complete genome sequence of the class fimbriimonadia in the phylum armatimonadetes.</title>
        <authorList>
            <person name="Hu Z.Y."/>
            <person name="Wang Y.Z."/>
            <person name="Im W.T."/>
            <person name="Wang S.Y."/>
            <person name="Zhao G.P."/>
            <person name="Zheng H.J."/>
            <person name="Quan Z.X."/>
        </authorList>
    </citation>
    <scope>NUCLEOTIDE SEQUENCE [LARGE SCALE GENOMIC DNA]</scope>
    <source>
        <strain evidence="3">Gsoil 348</strain>
    </source>
</reference>
<organism evidence="3 4">
    <name type="scientific">Fimbriimonas ginsengisoli Gsoil 348</name>
    <dbReference type="NCBI Taxonomy" id="661478"/>
    <lineage>
        <taxon>Bacteria</taxon>
        <taxon>Bacillati</taxon>
        <taxon>Armatimonadota</taxon>
        <taxon>Fimbriimonadia</taxon>
        <taxon>Fimbriimonadales</taxon>
        <taxon>Fimbriimonadaceae</taxon>
        <taxon>Fimbriimonas</taxon>
    </lineage>
</organism>
<keyword evidence="1" id="KW-0732">Signal</keyword>
<dbReference type="PROSITE" id="PS51257">
    <property type="entry name" value="PROKAR_LIPOPROTEIN"/>
    <property type="match status" value="1"/>
</dbReference>
<dbReference type="STRING" id="661478.OP10G_4269"/>
<dbReference type="Proteomes" id="UP000027982">
    <property type="component" value="Chromosome"/>
</dbReference>
<gene>
    <name evidence="3" type="ORF">OP10G_4269</name>
</gene>